<evidence type="ECO:0000313" key="1">
    <source>
        <dbReference type="EMBL" id="KAA6366735.1"/>
    </source>
</evidence>
<dbReference type="EMBL" id="SNRW01019052">
    <property type="protein sequence ID" value="KAA6366735.1"/>
    <property type="molecule type" value="Genomic_DNA"/>
</dbReference>
<dbReference type="Gene3D" id="3.40.50.1220">
    <property type="entry name" value="TPP-binding domain"/>
    <property type="match status" value="1"/>
</dbReference>
<dbReference type="PANTHER" id="PTHR44758">
    <property type="entry name" value="NAD(P) TRANSHYDROGENASE SUBUNIT BETA"/>
    <property type="match status" value="1"/>
</dbReference>
<gene>
    <name evidence="1" type="ORF">EZS28_037738</name>
</gene>
<comment type="caution">
    <text evidence="1">The sequence shown here is derived from an EMBL/GenBank/DDBJ whole genome shotgun (WGS) entry which is preliminary data.</text>
</comment>
<evidence type="ECO:0000313" key="2">
    <source>
        <dbReference type="Proteomes" id="UP000324800"/>
    </source>
</evidence>
<name>A0A5J4UAQ2_9EUKA</name>
<dbReference type="PANTHER" id="PTHR44758:SF1">
    <property type="entry name" value="NAD(P) TRANSHYDROGENASE SUBUNIT BETA"/>
    <property type="match status" value="1"/>
</dbReference>
<protein>
    <submittedName>
        <fullName evidence="1">Uncharacterized protein</fullName>
    </submittedName>
</protein>
<proteinExistence type="predicted"/>
<sequence length="79" mass="8269">MGITCDLVQLSTGASLSCLLGVHLIKAIGGAEMPVVISMQDFLTTNVSIVHGTNDTVNLSVLVDPTSPIAEFPIIECQK</sequence>
<accession>A0A5J4UAQ2</accession>
<organism evidence="1 2">
    <name type="scientific">Streblomastix strix</name>
    <dbReference type="NCBI Taxonomy" id="222440"/>
    <lineage>
        <taxon>Eukaryota</taxon>
        <taxon>Metamonada</taxon>
        <taxon>Preaxostyla</taxon>
        <taxon>Oxymonadida</taxon>
        <taxon>Streblomastigidae</taxon>
        <taxon>Streblomastix</taxon>
    </lineage>
</organism>
<reference evidence="1 2" key="1">
    <citation type="submission" date="2019-03" db="EMBL/GenBank/DDBJ databases">
        <title>Single cell metagenomics reveals metabolic interactions within the superorganism composed of flagellate Streblomastix strix and complex community of Bacteroidetes bacteria on its surface.</title>
        <authorList>
            <person name="Treitli S.C."/>
            <person name="Kolisko M."/>
            <person name="Husnik F."/>
            <person name="Keeling P."/>
            <person name="Hampl V."/>
        </authorList>
    </citation>
    <scope>NUCLEOTIDE SEQUENCE [LARGE SCALE GENOMIC DNA]</scope>
    <source>
        <strain evidence="1">ST1C</strain>
    </source>
</reference>
<dbReference type="Proteomes" id="UP000324800">
    <property type="component" value="Unassembled WGS sequence"/>
</dbReference>
<dbReference type="AlphaFoldDB" id="A0A5J4UAQ2"/>